<dbReference type="Gene3D" id="3.40.390.10">
    <property type="entry name" value="Collagenase (Catalytic Domain)"/>
    <property type="match status" value="1"/>
</dbReference>
<dbReference type="InterPro" id="IPR010384">
    <property type="entry name" value="MtfA_fam"/>
</dbReference>
<dbReference type="InterPro" id="IPR024079">
    <property type="entry name" value="MetalloPept_cat_dom_sf"/>
</dbReference>
<evidence type="ECO:0008006" key="3">
    <source>
        <dbReference type="Google" id="ProtNLM"/>
    </source>
</evidence>
<dbReference type="PANTHER" id="PTHR30164:SF2">
    <property type="entry name" value="PROTEIN MTFA"/>
    <property type="match status" value="1"/>
</dbReference>
<organism evidence="1 2">
    <name type="scientific">Pollutimonas thiosulfatoxidans</name>
    <dbReference type="NCBI Taxonomy" id="2028345"/>
    <lineage>
        <taxon>Bacteria</taxon>
        <taxon>Pseudomonadati</taxon>
        <taxon>Pseudomonadota</taxon>
        <taxon>Betaproteobacteria</taxon>
        <taxon>Burkholderiales</taxon>
        <taxon>Alcaligenaceae</taxon>
        <taxon>Pollutimonas</taxon>
    </lineage>
</organism>
<accession>A0A410GG59</accession>
<dbReference type="RefSeq" id="WP_128356285.1">
    <property type="nucleotide sequence ID" value="NZ_CP022987.1"/>
</dbReference>
<dbReference type="GO" id="GO:0004177">
    <property type="term" value="F:aminopeptidase activity"/>
    <property type="evidence" value="ECO:0007669"/>
    <property type="project" value="TreeGrafter"/>
</dbReference>
<keyword evidence="2" id="KW-1185">Reference proteome</keyword>
<dbReference type="AlphaFoldDB" id="A0A410GG59"/>
<dbReference type="OrthoDB" id="9786424at2"/>
<evidence type="ECO:0000313" key="1">
    <source>
        <dbReference type="EMBL" id="QAA95293.1"/>
    </source>
</evidence>
<dbReference type="Pfam" id="PF06167">
    <property type="entry name" value="Peptidase_M90"/>
    <property type="match status" value="1"/>
</dbReference>
<protein>
    <recommendedName>
        <fullName evidence="3">Zinc-dependent peptidase</fullName>
    </recommendedName>
</protein>
<dbReference type="GO" id="GO:0005829">
    <property type="term" value="C:cytosol"/>
    <property type="evidence" value="ECO:0007669"/>
    <property type="project" value="TreeGrafter"/>
</dbReference>
<dbReference type="Gene3D" id="1.10.472.150">
    <property type="entry name" value="Glucose-regulated metallo-peptidase M90, N-terminal domain"/>
    <property type="match status" value="1"/>
</dbReference>
<dbReference type="GO" id="GO:0008237">
    <property type="term" value="F:metallopeptidase activity"/>
    <property type="evidence" value="ECO:0007669"/>
    <property type="project" value="InterPro"/>
</dbReference>
<dbReference type="KEGG" id="pus:CKA81_16555"/>
<evidence type="ECO:0000313" key="2">
    <source>
        <dbReference type="Proteomes" id="UP000283474"/>
    </source>
</evidence>
<reference evidence="1 2" key="1">
    <citation type="submission" date="2017-08" db="EMBL/GenBank/DDBJ databases">
        <authorList>
            <person name="Park S.-J."/>
            <person name="Kim H."/>
        </authorList>
    </citation>
    <scope>NUCLEOTIDE SEQUENCE [LARGE SCALE GENOMIC DNA]</scope>
    <source>
        <strain evidence="2">ye3</strain>
    </source>
</reference>
<gene>
    <name evidence="1" type="ORF">CKA81_16555</name>
</gene>
<sequence length="283" mass="30932">MFRWLAGRGASLRETARELARIPDSAWLEALGAHHFLSGLSAEESAALRQRVAWLLASKSFTGVHGLVISDQIRLSIAVQAALPVLHLDLAVYEGWTEIVVYPGGFLIPRTDVDENGVVHEYVQEASGEAWEGGPVILSWEDSSGGLADGTNVVIHEFAHKLDLYAGEADGMPSLSAHRELAPARWRQVLDDAFDRFERALTLVEEAIPADVDPESQEGAAWFDTLPLDPYAATDKAEFFAVSSEAFFVDPAPLASALPEWYGLLALYYRQDTVLRLASGATR</sequence>
<dbReference type="PANTHER" id="PTHR30164">
    <property type="entry name" value="MTFA PEPTIDASE"/>
    <property type="match status" value="1"/>
</dbReference>
<dbReference type="Proteomes" id="UP000283474">
    <property type="component" value="Chromosome"/>
</dbReference>
<dbReference type="SUPFAM" id="SSF55486">
    <property type="entry name" value="Metalloproteases ('zincins'), catalytic domain"/>
    <property type="match status" value="1"/>
</dbReference>
<dbReference type="EMBL" id="CP022987">
    <property type="protein sequence ID" value="QAA95293.1"/>
    <property type="molecule type" value="Genomic_DNA"/>
</dbReference>
<proteinExistence type="predicted"/>
<name>A0A410GG59_9BURK</name>
<dbReference type="CDD" id="cd20169">
    <property type="entry name" value="Peptidase_M90_mtfA"/>
    <property type="match status" value="1"/>
</dbReference>
<dbReference type="InterPro" id="IPR042252">
    <property type="entry name" value="MtfA_N"/>
</dbReference>